<proteinExistence type="predicted"/>
<dbReference type="EMBL" id="CM042041">
    <property type="protein sequence ID" value="KAI3714041.1"/>
    <property type="molecule type" value="Genomic_DNA"/>
</dbReference>
<gene>
    <name evidence="1" type="ORF">L1987_72631</name>
</gene>
<name>A0ACB9AX29_9ASTR</name>
<reference evidence="2" key="1">
    <citation type="journal article" date="2022" name="Mol. Ecol. Resour.">
        <title>The genomes of chicory, endive, great burdock and yacon provide insights into Asteraceae palaeo-polyploidization history and plant inulin production.</title>
        <authorList>
            <person name="Fan W."/>
            <person name="Wang S."/>
            <person name="Wang H."/>
            <person name="Wang A."/>
            <person name="Jiang F."/>
            <person name="Liu H."/>
            <person name="Zhao H."/>
            <person name="Xu D."/>
            <person name="Zhang Y."/>
        </authorList>
    </citation>
    <scope>NUCLEOTIDE SEQUENCE [LARGE SCALE GENOMIC DNA]</scope>
    <source>
        <strain evidence="2">cv. Yunnan</strain>
    </source>
</reference>
<evidence type="ECO:0000313" key="1">
    <source>
        <dbReference type="EMBL" id="KAI3714041.1"/>
    </source>
</evidence>
<sequence>MKLITSLGFLVISAGFIESCYGYTFYAGGKDGWVLNPRESYSHWAERNRFQVNDTLVFKYKKGLDSVLVVDEEAYNKCNKTSPKETLNDDNSVFKFERSGPFFFISGHDEKCENGEKLIIVVMAVRHHVPVVNSTTASPTPAPVPAPALAPSAVLQTTDGVKVHAPAPAISGVTSTASVGLISSLGLCLILVLKDIF</sequence>
<dbReference type="Proteomes" id="UP001056120">
    <property type="component" value="Linkage Group LG24"/>
</dbReference>
<protein>
    <submittedName>
        <fullName evidence="1">Uncharacterized protein</fullName>
    </submittedName>
</protein>
<keyword evidence="2" id="KW-1185">Reference proteome</keyword>
<reference evidence="1 2" key="2">
    <citation type="journal article" date="2022" name="Mol. Ecol. Resour.">
        <title>The genomes of chicory, endive, great burdock and yacon provide insights into Asteraceae paleo-polyploidization history and plant inulin production.</title>
        <authorList>
            <person name="Fan W."/>
            <person name="Wang S."/>
            <person name="Wang H."/>
            <person name="Wang A."/>
            <person name="Jiang F."/>
            <person name="Liu H."/>
            <person name="Zhao H."/>
            <person name="Xu D."/>
            <person name="Zhang Y."/>
        </authorList>
    </citation>
    <scope>NUCLEOTIDE SEQUENCE [LARGE SCALE GENOMIC DNA]</scope>
    <source>
        <strain evidence="2">cv. Yunnan</strain>
        <tissue evidence="1">Leaves</tissue>
    </source>
</reference>
<evidence type="ECO:0000313" key="2">
    <source>
        <dbReference type="Proteomes" id="UP001056120"/>
    </source>
</evidence>
<comment type="caution">
    <text evidence="1">The sequence shown here is derived from an EMBL/GenBank/DDBJ whole genome shotgun (WGS) entry which is preliminary data.</text>
</comment>
<organism evidence="1 2">
    <name type="scientific">Smallanthus sonchifolius</name>
    <dbReference type="NCBI Taxonomy" id="185202"/>
    <lineage>
        <taxon>Eukaryota</taxon>
        <taxon>Viridiplantae</taxon>
        <taxon>Streptophyta</taxon>
        <taxon>Embryophyta</taxon>
        <taxon>Tracheophyta</taxon>
        <taxon>Spermatophyta</taxon>
        <taxon>Magnoliopsida</taxon>
        <taxon>eudicotyledons</taxon>
        <taxon>Gunneridae</taxon>
        <taxon>Pentapetalae</taxon>
        <taxon>asterids</taxon>
        <taxon>campanulids</taxon>
        <taxon>Asterales</taxon>
        <taxon>Asteraceae</taxon>
        <taxon>Asteroideae</taxon>
        <taxon>Heliantheae alliance</taxon>
        <taxon>Millerieae</taxon>
        <taxon>Smallanthus</taxon>
    </lineage>
</organism>
<accession>A0ACB9AX29</accession>